<reference evidence="2 4" key="1">
    <citation type="submission" date="2019-07" db="EMBL/GenBank/DDBJ databases">
        <title>Whole genome shotgun sequence of Cellulomonas hominis NBRC 16055.</title>
        <authorList>
            <person name="Hosoyama A."/>
            <person name="Uohara A."/>
            <person name="Ohji S."/>
            <person name="Ichikawa N."/>
        </authorList>
    </citation>
    <scope>NUCLEOTIDE SEQUENCE [LARGE SCALE GENOMIC DNA]</scope>
    <source>
        <strain evidence="2 4">NBRC 16055</strain>
    </source>
</reference>
<protein>
    <submittedName>
        <fullName evidence="2">Uncharacterized protein</fullName>
    </submittedName>
</protein>
<keyword evidence="1" id="KW-0812">Transmembrane</keyword>
<evidence type="ECO:0000256" key="1">
    <source>
        <dbReference type="SAM" id="Phobius"/>
    </source>
</evidence>
<accession>A0A511FFL6</accession>
<feature type="transmembrane region" description="Helical" evidence="1">
    <location>
        <begin position="24"/>
        <end position="44"/>
    </location>
</feature>
<keyword evidence="4" id="KW-1185">Reference proteome</keyword>
<evidence type="ECO:0000313" key="2">
    <source>
        <dbReference type="EMBL" id="GEL48049.1"/>
    </source>
</evidence>
<comment type="caution">
    <text evidence="2">The sequence shown here is derived from an EMBL/GenBank/DDBJ whole genome shotgun (WGS) entry which is preliminary data.</text>
</comment>
<proteinExistence type="predicted"/>
<gene>
    <name evidence="2" type="ORF">CHO01_31650</name>
    <name evidence="3" type="ORF">HNR08_003511</name>
</gene>
<name>A0A511FFL6_9CELL</name>
<feature type="transmembrane region" description="Helical" evidence="1">
    <location>
        <begin position="50"/>
        <end position="67"/>
    </location>
</feature>
<reference evidence="3 5" key="2">
    <citation type="submission" date="2020-08" db="EMBL/GenBank/DDBJ databases">
        <title>Sequencing the genomes of 1000 actinobacteria strains.</title>
        <authorList>
            <person name="Klenk H.-P."/>
        </authorList>
    </citation>
    <scope>NUCLEOTIDE SEQUENCE [LARGE SCALE GENOMIC DNA]</scope>
    <source>
        <strain evidence="3 5">DSM 9581</strain>
    </source>
</reference>
<dbReference type="EMBL" id="JACHDN010000001">
    <property type="protein sequence ID" value="MBB5474775.1"/>
    <property type="molecule type" value="Genomic_DNA"/>
</dbReference>
<feature type="transmembrane region" description="Helical" evidence="1">
    <location>
        <begin position="79"/>
        <end position="103"/>
    </location>
</feature>
<dbReference type="EMBL" id="BJVQ01000059">
    <property type="protein sequence ID" value="GEL48049.1"/>
    <property type="molecule type" value="Genomic_DNA"/>
</dbReference>
<sequence length="134" mass="14898">MTSARDLLLAAARRASELTPRARPWAVSFVGALVAVSAPIAVYQLGGPPLLVQVTLLLPAVATLTLLRQGRTWYRWAAVALLAQVVYSEMLTITLLVAFTWVLHRAWFVDPRVWRWHRRAPGLRRTSTSRGGAQ</sequence>
<evidence type="ECO:0000313" key="3">
    <source>
        <dbReference type="EMBL" id="MBB5474775.1"/>
    </source>
</evidence>
<organism evidence="2 4">
    <name type="scientific">Cellulomonas hominis</name>
    <dbReference type="NCBI Taxonomy" id="156981"/>
    <lineage>
        <taxon>Bacteria</taxon>
        <taxon>Bacillati</taxon>
        <taxon>Actinomycetota</taxon>
        <taxon>Actinomycetes</taxon>
        <taxon>Micrococcales</taxon>
        <taxon>Cellulomonadaceae</taxon>
        <taxon>Cellulomonas</taxon>
    </lineage>
</organism>
<evidence type="ECO:0000313" key="5">
    <source>
        <dbReference type="Proteomes" id="UP000564629"/>
    </source>
</evidence>
<dbReference type="Proteomes" id="UP000321723">
    <property type="component" value="Unassembled WGS sequence"/>
</dbReference>
<dbReference type="Proteomes" id="UP000564629">
    <property type="component" value="Unassembled WGS sequence"/>
</dbReference>
<evidence type="ECO:0000313" key="4">
    <source>
        <dbReference type="Proteomes" id="UP000321723"/>
    </source>
</evidence>
<keyword evidence="1" id="KW-0472">Membrane</keyword>
<keyword evidence="1" id="KW-1133">Transmembrane helix</keyword>
<dbReference type="AlphaFoldDB" id="A0A511FFL6"/>
<dbReference type="RefSeq" id="WP_246803142.1">
    <property type="nucleotide sequence ID" value="NZ_BJVQ01000059.1"/>
</dbReference>